<dbReference type="EC" id="2.4.1.1" evidence="11"/>
<evidence type="ECO:0000256" key="8">
    <source>
        <dbReference type="ARBA" id="ARBA00023277"/>
    </source>
</evidence>
<dbReference type="AlphaFoldDB" id="B0VJK1"/>
<dbReference type="Proteomes" id="UP000002019">
    <property type="component" value="Chromosome"/>
</dbReference>
<dbReference type="CDD" id="cd04300">
    <property type="entry name" value="GT35_Glycogen_Phosphorylase"/>
    <property type="match status" value="1"/>
</dbReference>
<organism evidence="12 13">
    <name type="scientific">Cloacimonas acidaminovorans (strain Evry)</name>
    <dbReference type="NCBI Taxonomy" id="459349"/>
    <lineage>
        <taxon>Bacteria</taxon>
        <taxon>Pseudomonadati</taxon>
        <taxon>Candidatus Cloacimonadota</taxon>
        <taxon>Candidatus Cloacimonadia</taxon>
        <taxon>Candidatus Cloacimonadales</taxon>
        <taxon>Candidatus Cloacimonadaceae</taxon>
        <taxon>Candidatus Cloacimonas</taxon>
    </lineage>
</organism>
<evidence type="ECO:0000256" key="3">
    <source>
        <dbReference type="ARBA" id="ARBA00006047"/>
    </source>
</evidence>
<keyword evidence="8 11" id="KW-0119">Carbohydrate metabolism</keyword>
<keyword evidence="5 11" id="KW-0328">Glycosyltransferase</keyword>
<accession>B0VJK1</accession>
<evidence type="ECO:0000313" key="13">
    <source>
        <dbReference type="Proteomes" id="UP000002019"/>
    </source>
</evidence>
<evidence type="ECO:0000256" key="9">
    <source>
        <dbReference type="ARBA" id="ARBA00025174"/>
    </source>
</evidence>
<dbReference type="HOGENOM" id="CLU_010198_1_1_0"/>
<dbReference type="SUPFAM" id="SSF53756">
    <property type="entry name" value="UDP-Glycosyltransferase/glycogen phosphorylase"/>
    <property type="match status" value="1"/>
</dbReference>
<evidence type="ECO:0000256" key="5">
    <source>
        <dbReference type="ARBA" id="ARBA00022676"/>
    </source>
</evidence>
<proteinExistence type="inferred from homology"/>
<dbReference type="NCBIfam" id="TIGR02093">
    <property type="entry name" value="P_ylase"/>
    <property type="match status" value="1"/>
</dbReference>
<comment type="cofactor">
    <cofactor evidence="2 11">
        <name>pyridoxal 5'-phosphate</name>
        <dbReference type="ChEBI" id="CHEBI:597326"/>
    </cofactor>
</comment>
<comment type="similarity">
    <text evidence="3 11">Belongs to the glycogen phosphorylase family.</text>
</comment>
<comment type="function">
    <text evidence="9">Phosphorylase is an important allosteric enzyme in carbohydrate metabolism. Enzymes from different sources differ in their regulatory mechanisms and in their natural substrates. However, all known phosphorylases share catalytic and structural properties.</text>
</comment>
<keyword evidence="13" id="KW-1185">Reference proteome</keyword>
<reference evidence="12 13" key="1">
    <citation type="journal article" date="2008" name="J. Bacteriol.">
        <title>'Candidatus Cloacamonas acidaminovorans': genome sequence reconstruction provides a first glimpse of a new bacterial division.</title>
        <authorList>
            <person name="Pelletier E."/>
            <person name="Kreimeyer A."/>
            <person name="Bocs S."/>
            <person name="Rouy Z."/>
            <person name="Gyapay G."/>
            <person name="Chouari R."/>
            <person name="Riviere D."/>
            <person name="Ganesan A."/>
            <person name="Daegelen P."/>
            <person name="Sghir A."/>
            <person name="Cohen G.N."/>
            <person name="Medigue C."/>
            <person name="Weissenbach J."/>
            <person name="Le Paslier D."/>
        </authorList>
    </citation>
    <scope>NUCLEOTIDE SEQUENCE [LARGE SCALE GENOMIC DNA]</scope>
    <source>
        <strain evidence="13">Evry</strain>
    </source>
</reference>
<name>B0VJK1_CLOAI</name>
<dbReference type="FunFam" id="3.40.50.2000:FF:000002">
    <property type="entry name" value="Alpha-1,4 glucan phosphorylase"/>
    <property type="match status" value="1"/>
</dbReference>
<dbReference type="PIRSF" id="PIRSF000460">
    <property type="entry name" value="Pprylas_GlgP"/>
    <property type="match status" value="1"/>
</dbReference>
<dbReference type="STRING" id="459349.CLOAM1831"/>
<dbReference type="CAZy" id="GT35">
    <property type="family name" value="Glycosyltransferase Family 35"/>
</dbReference>
<dbReference type="InterPro" id="IPR011833">
    <property type="entry name" value="Glycg_phsphrylas"/>
</dbReference>
<dbReference type="GO" id="GO:0030170">
    <property type="term" value="F:pyridoxal phosphate binding"/>
    <property type="evidence" value="ECO:0007669"/>
    <property type="project" value="InterPro"/>
</dbReference>
<keyword evidence="4" id="KW-0321">Glycogen metabolism</keyword>
<dbReference type="GO" id="GO:0005980">
    <property type="term" value="P:glycogen catabolic process"/>
    <property type="evidence" value="ECO:0007669"/>
    <property type="project" value="TreeGrafter"/>
</dbReference>
<dbReference type="Gene3D" id="3.40.50.2000">
    <property type="entry name" value="Glycogen Phosphorylase B"/>
    <property type="match status" value="2"/>
</dbReference>
<dbReference type="GO" id="GO:0005737">
    <property type="term" value="C:cytoplasm"/>
    <property type="evidence" value="ECO:0007669"/>
    <property type="project" value="TreeGrafter"/>
</dbReference>
<evidence type="ECO:0000256" key="4">
    <source>
        <dbReference type="ARBA" id="ARBA00022600"/>
    </source>
</evidence>
<sequence length="838" mass="96742">MKEDYIQKNDYRSIFFTDKAEECESELKSLFLNHLEYSLIKDITTVKPWDIYYALALSLRDLLIERWLRTQYEYRKQDVKKVYYLSLEFLLGRMLTNSLINLDVYNEVYDMLKEMGISLEDIIELEPDMGLGNGGLGRLAACFMDSLATQAYPAYGYGIRYDYGIFKQQIVQGYQVEEPDNWRKNGCPWEINRPELTYRVRFGGKVISETLPDGRIEHHWIDTEDVLAVAWDIPVPGYQVDNVNNLRLWQATSTAEFDLEYFNNGDYVKAVEKKTISENISKVLYPNDNVHLGRMLRLQQEYFFVSATLQDIFAHWKRYHHSFNNFADKIAIQLNDTHPALAIPEMLRILIDEERMSFENAWEITKRCFSYTNHTILPEALEKWGIALFEELLPRHLMLIYQINNVVMEEVMRLYPGDLAKMRNLSIIEETNGKAIRMAQLAIHSSHTVNGVAKLHTKILCERIFPDLAELYPGKFQNKTNGITPRLWLHTCNPQLASLISEYIGSGWITNLEEIRGIEKYINDPDFRTSFAEVKDINKSHLSRYIYRETGIRVQVNSLFDAQIKRLHEYKRQLLNVMGTIARYFRIKDNPNGNFVPRTVIFAGKAAPGYFLAKRLIKLINNIGEVVNKDPDIKDRLKVVFLPNYCVSLAERIIPAADLSIQISTAGYEASGTGNMKFALNGALTLGTLDGANIEMAEEIGAENMFIFGLTAEEVKELNQSGYNPRSYYESDPELKRVVDSLIDGTFEEGEKDLFLPIWKALMEDGDSYLNMADFRAFVETSNKVDEFYLNREEWITKAILNVARVGKFSSDRAIKEYADDIWGIKPLPLELNNGNNS</sequence>
<dbReference type="RefSeq" id="WP_015425519.1">
    <property type="nucleotide sequence ID" value="NC_020449.1"/>
</dbReference>
<evidence type="ECO:0000256" key="11">
    <source>
        <dbReference type="RuleBase" id="RU000587"/>
    </source>
</evidence>
<evidence type="ECO:0000256" key="6">
    <source>
        <dbReference type="ARBA" id="ARBA00022679"/>
    </source>
</evidence>
<dbReference type="PANTHER" id="PTHR11468:SF3">
    <property type="entry name" value="GLYCOGEN PHOSPHORYLASE, LIVER FORM"/>
    <property type="match status" value="1"/>
</dbReference>
<dbReference type="InterPro" id="IPR000811">
    <property type="entry name" value="Glyco_trans_35"/>
</dbReference>
<evidence type="ECO:0000256" key="1">
    <source>
        <dbReference type="ARBA" id="ARBA00001275"/>
    </source>
</evidence>
<keyword evidence="6 11" id="KW-0808">Transferase</keyword>
<evidence type="ECO:0000313" key="12">
    <source>
        <dbReference type="EMBL" id="CAO81661.1"/>
    </source>
</evidence>
<dbReference type="PANTHER" id="PTHR11468">
    <property type="entry name" value="GLYCOGEN PHOSPHORYLASE"/>
    <property type="match status" value="1"/>
</dbReference>
<feature type="modified residue" description="N6-(pyridoxal phosphate)lysine" evidence="10">
    <location>
        <position position="677"/>
    </location>
</feature>
<dbReference type="PROSITE" id="PS00102">
    <property type="entry name" value="PHOSPHORYLASE"/>
    <property type="match status" value="1"/>
</dbReference>
<dbReference type="EMBL" id="CU466930">
    <property type="protein sequence ID" value="CAO81661.1"/>
    <property type="molecule type" value="Genomic_DNA"/>
</dbReference>
<comment type="catalytic activity">
    <reaction evidence="1 11">
        <text>[(1-&gt;4)-alpha-D-glucosyl](n) + phosphate = [(1-&gt;4)-alpha-D-glucosyl](n-1) + alpha-D-glucose 1-phosphate</text>
        <dbReference type="Rhea" id="RHEA:41732"/>
        <dbReference type="Rhea" id="RHEA-COMP:9584"/>
        <dbReference type="Rhea" id="RHEA-COMP:9586"/>
        <dbReference type="ChEBI" id="CHEBI:15444"/>
        <dbReference type="ChEBI" id="CHEBI:43474"/>
        <dbReference type="ChEBI" id="CHEBI:58601"/>
        <dbReference type="EC" id="2.4.1.1"/>
    </reaction>
</comment>
<comment type="function">
    <text evidence="11">Allosteric enzyme that catalyzes the rate-limiting step in glycogen catabolism, the phosphorolytic cleavage of glycogen to produce glucose-1-phosphate, and plays a central role in maintaining cellular and organismal glucose homeostasis.</text>
</comment>
<dbReference type="OrthoDB" id="9760804at2"/>
<evidence type="ECO:0000256" key="10">
    <source>
        <dbReference type="PIRSR" id="PIRSR000460-1"/>
    </source>
</evidence>
<dbReference type="FunFam" id="3.40.50.2000:FF:000005">
    <property type="entry name" value="Alpha-1,4 glucan phosphorylase"/>
    <property type="match status" value="1"/>
</dbReference>
<evidence type="ECO:0000256" key="7">
    <source>
        <dbReference type="ARBA" id="ARBA00022898"/>
    </source>
</evidence>
<dbReference type="Pfam" id="PF00343">
    <property type="entry name" value="Phosphorylase"/>
    <property type="match status" value="1"/>
</dbReference>
<keyword evidence="7 10" id="KW-0663">Pyridoxal phosphate</keyword>
<evidence type="ECO:0000256" key="2">
    <source>
        <dbReference type="ARBA" id="ARBA00001933"/>
    </source>
</evidence>
<gene>
    <name evidence="12" type="primary">glgP</name>
    <name evidence="12" type="ordered locus">CLOAM1831</name>
</gene>
<dbReference type="KEGG" id="caci:CLOAM1831"/>
<dbReference type="GO" id="GO:0008184">
    <property type="term" value="F:glycogen phosphorylase activity"/>
    <property type="evidence" value="ECO:0007669"/>
    <property type="project" value="InterPro"/>
</dbReference>
<dbReference type="eggNOG" id="COG0058">
    <property type="taxonomic scope" value="Bacteria"/>
</dbReference>
<dbReference type="InterPro" id="IPR035090">
    <property type="entry name" value="Pyridoxal_P_attach_site"/>
</dbReference>
<protein>
    <recommendedName>
        <fullName evidence="11">Alpha-1,4 glucan phosphorylase</fullName>
        <ecNumber evidence="11">2.4.1.1</ecNumber>
    </recommendedName>
</protein>